<dbReference type="AlphaFoldDB" id="A0AAN7I6Q5"/>
<name>A0AAN7I6Q5_QUERU</name>
<dbReference type="EMBL" id="JAXUIC010000012">
    <property type="protein sequence ID" value="KAK4557294.1"/>
    <property type="molecule type" value="Genomic_DNA"/>
</dbReference>
<protein>
    <submittedName>
        <fullName evidence="1">Uncharacterized protein</fullName>
    </submittedName>
</protein>
<sequence>MELCQFLENEYEIIFGLLTHAFCSSPEYFAQFTDSVPEESSKCGLLKPSYILSI</sequence>
<proteinExistence type="predicted"/>
<keyword evidence="2" id="KW-1185">Reference proteome</keyword>
<evidence type="ECO:0000313" key="1">
    <source>
        <dbReference type="EMBL" id="KAK4557294.1"/>
    </source>
</evidence>
<organism evidence="1 2">
    <name type="scientific">Quercus rubra</name>
    <name type="common">Northern red oak</name>
    <name type="synonym">Quercus borealis</name>
    <dbReference type="NCBI Taxonomy" id="3512"/>
    <lineage>
        <taxon>Eukaryota</taxon>
        <taxon>Viridiplantae</taxon>
        <taxon>Streptophyta</taxon>
        <taxon>Embryophyta</taxon>
        <taxon>Tracheophyta</taxon>
        <taxon>Spermatophyta</taxon>
        <taxon>Magnoliopsida</taxon>
        <taxon>eudicotyledons</taxon>
        <taxon>Gunneridae</taxon>
        <taxon>Pentapetalae</taxon>
        <taxon>rosids</taxon>
        <taxon>fabids</taxon>
        <taxon>Fagales</taxon>
        <taxon>Fagaceae</taxon>
        <taxon>Quercus</taxon>
    </lineage>
</organism>
<gene>
    <name evidence="1" type="ORF">RGQ29_007166</name>
</gene>
<accession>A0AAN7I6Q5</accession>
<comment type="caution">
    <text evidence="1">The sequence shown here is derived from an EMBL/GenBank/DDBJ whole genome shotgun (WGS) entry which is preliminary data.</text>
</comment>
<evidence type="ECO:0000313" key="2">
    <source>
        <dbReference type="Proteomes" id="UP001324115"/>
    </source>
</evidence>
<reference evidence="1 2" key="1">
    <citation type="journal article" date="2023" name="G3 (Bethesda)">
        <title>A haplotype-resolved chromosome-scale genome for Quercus rubra L. provides insights into the genetics of adaptive traits for red oak species.</title>
        <authorList>
            <person name="Kapoor B."/>
            <person name="Jenkins J."/>
            <person name="Schmutz J."/>
            <person name="Zhebentyayeva T."/>
            <person name="Kuelheim C."/>
            <person name="Coggeshall M."/>
            <person name="Heim C."/>
            <person name="Lasky J.R."/>
            <person name="Leites L."/>
            <person name="Islam-Faridi N."/>
            <person name="Romero-Severson J."/>
            <person name="DeLeo V.L."/>
            <person name="Lucas S.M."/>
            <person name="Lazic D."/>
            <person name="Gailing O."/>
            <person name="Carlson J."/>
            <person name="Staton M."/>
        </authorList>
    </citation>
    <scope>NUCLEOTIDE SEQUENCE [LARGE SCALE GENOMIC DNA]</scope>
    <source>
        <strain evidence="1">Pseudo-F2</strain>
    </source>
</reference>
<dbReference type="Proteomes" id="UP001324115">
    <property type="component" value="Unassembled WGS sequence"/>
</dbReference>